<dbReference type="Proteomes" id="UP000280434">
    <property type="component" value="Unassembled WGS sequence"/>
</dbReference>
<dbReference type="AlphaFoldDB" id="A0A494X9T1"/>
<organism evidence="2 3">
    <name type="scientific">Trinickia fusca</name>
    <dbReference type="NCBI Taxonomy" id="2419777"/>
    <lineage>
        <taxon>Bacteria</taxon>
        <taxon>Pseudomonadati</taxon>
        <taxon>Pseudomonadota</taxon>
        <taxon>Betaproteobacteria</taxon>
        <taxon>Burkholderiales</taxon>
        <taxon>Burkholderiaceae</taxon>
        <taxon>Trinickia</taxon>
    </lineage>
</organism>
<feature type="region of interest" description="Disordered" evidence="1">
    <location>
        <begin position="71"/>
        <end position="93"/>
    </location>
</feature>
<evidence type="ECO:0000256" key="1">
    <source>
        <dbReference type="SAM" id="MobiDB-lite"/>
    </source>
</evidence>
<feature type="compositionally biased region" description="Low complexity" evidence="1">
    <location>
        <begin position="84"/>
        <end position="93"/>
    </location>
</feature>
<gene>
    <name evidence="2" type="ORF">D7S89_16200</name>
</gene>
<accession>A0A494X9T1</accession>
<evidence type="ECO:0000313" key="2">
    <source>
        <dbReference type="EMBL" id="RKP46892.1"/>
    </source>
</evidence>
<proteinExistence type="predicted"/>
<keyword evidence="3" id="KW-1185">Reference proteome</keyword>
<comment type="caution">
    <text evidence="2">The sequence shown here is derived from an EMBL/GenBank/DDBJ whole genome shotgun (WGS) entry which is preliminary data.</text>
</comment>
<evidence type="ECO:0000313" key="3">
    <source>
        <dbReference type="Proteomes" id="UP000280434"/>
    </source>
</evidence>
<reference evidence="2 3" key="1">
    <citation type="submission" date="2018-10" db="EMBL/GenBank/DDBJ databases">
        <title>Paraburkholderia sp. 7MK8-2, isolated from soil.</title>
        <authorList>
            <person name="Gao Z.-H."/>
            <person name="Qiu L.-H."/>
        </authorList>
    </citation>
    <scope>NUCLEOTIDE SEQUENCE [LARGE SCALE GENOMIC DNA]</scope>
    <source>
        <strain evidence="2 3">7MK8-2</strain>
    </source>
</reference>
<dbReference type="EMBL" id="RBZV01000006">
    <property type="protein sequence ID" value="RKP46892.1"/>
    <property type="molecule type" value="Genomic_DNA"/>
</dbReference>
<sequence length="157" mass="16526">MGARINELIGCEGKMNSDMTQLQVQRQERGWDAKSESPFGAISNHGAPSADIDAFRSAMRSLAAPEVGSMLAPKSHGVGDDAPKSALSALDDALGGGDDALAKSLTSALDTDDSSDDRPSKELTEISQLQRRNLNVSLAERAIGKSVSAIDQLVKMN</sequence>
<feature type="region of interest" description="Disordered" evidence="1">
    <location>
        <begin position="105"/>
        <end position="126"/>
    </location>
</feature>
<feature type="region of interest" description="Disordered" evidence="1">
    <location>
        <begin position="27"/>
        <end position="47"/>
    </location>
</feature>
<protein>
    <submittedName>
        <fullName evidence="2">Uncharacterized protein</fullName>
    </submittedName>
</protein>
<name>A0A494X9T1_9BURK</name>